<accession>A0A1S1QAY4</accession>
<name>A0A1S1QAY4_9ACTN</name>
<evidence type="ECO:0000313" key="2">
    <source>
        <dbReference type="EMBL" id="OHV32008.1"/>
    </source>
</evidence>
<gene>
    <name evidence="2" type="ORF">CC117_05630</name>
</gene>
<dbReference type="AlphaFoldDB" id="A0A1S1QAY4"/>
<feature type="region of interest" description="Disordered" evidence="1">
    <location>
        <begin position="130"/>
        <end position="156"/>
    </location>
</feature>
<keyword evidence="3" id="KW-1185">Reference proteome</keyword>
<protein>
    <submittedName>
        <fullName evidence="2">Uncharacterized protein</fullName>
    </submittedName>
</protein>
<dbReference type="Proteomes" id="UP000179627">
    <property type="component" value="Unassembled WGS sequence"/>
</dbReference>
<reference evidence="3" key="1">
    <citation type="submission" date="2016-07" db="EMBL/GenBank/DDBJ databases">
        <title>Sequence Frankia sp. strain CcI1.17.</title>
        <authorList>
            <person name="Ghodhbane-Gtari F."/>
            <person name="Swanson E."/>
            <person name="Gueddou A."/>
            <person name="Morris K."/>
            <person name="Hezbri K."/>
            <person name="Ktari A."/>
            <person name="Nouioui I."/>
            <person name="Abebe-Akele F."/>
            <person name="Simpson S."/>
            <person name="Thomas K."/>
            <person name="Gtari M."/>
            <person name="Tisa L.S."/>
            <person name="Hurst S."/>
        </authorList>
    </citation>
    <scope>NUCLEOTIDE SEQUENCE [LARGE SCALE GENOMIC DNA]</scope>
    <source>
        <strain evidence="3">Cc1.17</strain>
    </source>
</reference>
<evidence type="ECO:0000256" key="1">
    <source>
        <dbReference type="SAM" id="MobiDB-lite"/>
    </source>
</evidence>
<proteinExistence type="predicted"/>
<sequence length="237" mass="25635">MAIIRNRLDLLDVTDWQTVDVMLDCIEDRSLPGQGEECRRLLLRLPPGAARDHLCRRARRSPAGLAVMREAGWLLSDTEDRLLFFFLNRDLRSYAGMDPDGRLLRIAYRRSDPLTQSTIRQLVRELDTARTQPACAGSEGSEDAGKPETAVPTGDIERDWPGFVTFDLGDFSADVGCGAARAFAAPVHRTRTAPGRGGRGRRSGRGFIAGGGCGSDSAAEQVRKYGCGHEAGGCGGG</sequence>
<organism evidence="2 3">
    <name type="scientific">Parafrankia colletiae</name>
    <dbReference type="NCBI Taxonomy" id="573497"/>
    <lineage>
        <taxon>Bacteria</taxon>
        <taxon>Bacillati</taxon>
        <taxon>Actinomycetota</taxon>
        <taxon>Actinomycetes</taxon>
        <taxon>Frankiales</taxon>
        <taxon>Frankiaceae</taxon>
        <taxon>Parafrankia</taxon>
    </lineage>
</organism>
<dbReference type="EMBL" id="MBLM01000141">
    <property type="protein sequence ID" value="OHV32008.1"/>
    <property type="molecule type" value="Genomic_DNA"/>
</dbReference>
<evidence type="ECO:0000313" key="3">
    <source>
        <dbReference type="Proteomes" id="UP000179627"/>
    </source>
</evidence>
<comment type="caution">
    <text evidence="2">The sequence shown here is derived from an EMBL/GenBank/DDBJ whole genome shotgun (WGS) entry which is preliminary data.</text>
</comment>